<keyword evidence="4 10" id="KW-0812">Transmembrane</keyword>
<keyword evidence="12" id="KW-1185">Reference proteome</keyword>
<reference evidence="11" key="1">
    <citation type="submission" date="2011-02" db="EMBL/GenBank/DDBJ databases">
        <title>The genome of the leaf-cutting ant Acromyrmex echinatior suggests key adaptations to social evolution and fungus farming.</title>
        <authorList>
            <person name="Nygaard S."/>
            <person name="Zhang G."/>
        </authorList>
    </citation>
    <scope>NUCLEOTIDE SEQUENCE</scope>
</reference>
<organism evidence="12">
    <name type="scientific">Acromyrmex echinatior</name>
    <name type="common">Panamanian leafcutter ant</name>
    <name type="synonym">Acromyrmex octospinosus echinatior</name>
    <dbReference type="NCBI Taxonomy" id="103372"/>
    <lineage>
        <taxon>Eukaryota</taxon>
        <taxon>Metazoa</taxon>
        <taxon>Ecdysozoa</taxon>
        <taxon>Arthropoda</taxon>
        <taxon>Hexapoda</taxon>
        <taxon>Insecta</taxon>
        <taxon>Pterygota</taxon>
        <taxon>Neoptera</taxon>
        <taxon>Endopterygota</taxon>
        <taxon>Hymenoptera</taxon>
        <taxon>Apocrita</taxon>
        <taxon>Aculeata</taxon>
        <taxon>Formicoidea</taxon>
        <taxon>Formicidae</taxon>
        <taxon>Myrmicinae</taxon>
        <taxon>Acromyrmex</taxon>
    </lineage>
</organism>
<comment type="subcellular location">
    <subcellularLocation>
        <location evidence="1 10">Cell membrane</location>
        <topology evidence="1 10">Multi-pass membrane protein</topology>
    </subcellularLocation>
</comment>
<dbReference type="Proteomes" id="UP000007755">
    <property type="component" value="Unassembled WGS sequence"/>
</dbReference>
<keyword evidence="6 10" id="KW-1133">Transmembrane helix</keyword>
<evidence type="ECO:0000256" key="10">
    <source>
        <dbReference type="RuleBase" id="RU351113"/>
    </source>
</evidence>
<dbReference type="GO" id="GO:0007165">
    <property type="term" value="P:signal transduction"/>
    <property type="evidence" value="ECO:0007669"/>
    <property type="project" value="UniProtKB-KW"/>
</dbReference>
<evidence type="ECO:0000256" key="5">
    <source>
        <dbReference type="ARBA" id="ARBA00022725"/>
    </source>
</evidence>
<dbReference type="OrthoDB" id="7634903at2759"/>
<dbReference type="GO" id="GO:0005549">
    <property type="term" value="F:odorant binding"/>
    <property type="evidence" value="ECO:0007669"/>
    <property type="project" value="InterPro"/>
</dbReference>
<keyword evidence="9 10" id="KW-0807">Transducer</keyword>
<evidence type="ECO:0000256" key="2">
    <source>
        <dbReference type="ARBA" id="ARBA00022475"/>
    </source>
</evidence>
<sequence>MCEKSAGREKPSDSNAYRATIRSLRCSPAEAHQVGINEHYKINDDLVQLTQRIKVSTQLLDFEWAVELNRYSLEFIGLWPKMKETTQEKLMSNVRVLLLIIMVTFFGVIPCIHSLIRVWGDLMSMTDNLQFTLPLVSMIMKLIVMWSKKAALAPLLYMIAKDWLKLKSDEERKIMIRCARIPRMIIICGFIIMFASFILLFILPCFGITMRYITNVTDPGKPLPLQTYYFYDTDTSPYFELTFVAQGVTLMVSAMGYTAIDSLFGLLIFHVCGQLKNLKGRLMIGSEKQSNFDHVLADAIMDHVVTDGRHLSFIRLSFLVTVVANIFAHMCLYCVVGECLIAQCEGIYQAVCDYHWYELEPKQARNLILLMTRANKSLYVTDILCICIHTLSQRSTNVLRMLSGHPSEHPLDICVI</sequence>
<evidence type="ECO:0000256" key="6">
    <source>
        <dbReference type="ARBA" id="ARBA00022989"/>
    </source>
</evidence>
<dbReference type="InParanoid" id="F4WQM4"/>
<proteinExistence type="inferred from homology"/>
<dbReference type="STRING" id="103372.F4WQM4"/>
<accession>F4WQM4</accession>
<evidence type="ECO:0000256" key="9">
    <source>
        <dbReference type="ARBA" id="ARBA00023224"/>
    </source>
</evidence>
<evidence type="ECO:0000256" key="3">
    <source>
        <dbReference type="ARBA" id="ARBA00022606"/>
    </source>
</evidence>
<dbReference type="AlphaFoldDB" id="F4WQM4"/>
<protein>
    <recommendedName>
        <fullName evidence="10">Odorant receptor</fullName>
    </recommendedName>
</protein>
<dbReference type="GO" id="GO:0005886">
    <property type="term" value="C:plasma membrane"/>
    <property type="evidence" value="ECO:0007669"/>
    <property type="project" value="UniProtKB-SubCell"/>
</dbReference>
<dbReference type="PANTHER" id="PTHR21137">
    <property type="entry name" value="ODORANT RECEPTOR"/>
    <property type="match status" value="1"/>
</dbReference>
<feature type="transmembrane region" description="Helical" evidence="10">
    <location>
        <begin position="96"/>
        <end position="119"/>
    </location>
</feature>
<keyword evidence="3 10" id="KW-0716">Sensory transduction</keyword>
<dbReference type="PANTHER" id="PTHR21137:SF3">
    <property type="entry name" value="ODORANT RECEPTOR 30A-RELATED"/>
    <property type="match status" value="1"/>
</dbReference>
<evidence type="ECO:0000256" key="1">
    <source>
        <dbReference type="ARBA" id="ARBA00004651"/>
    </source>
</evidence>
<comment type="caution">
    <text evidence="10">Lacks conserved residue(s) required for the propagation of feature annotation.</text>
</comment>
<keyword evidence="5 10" id="KW-0552">Olfaction</keyword>
<dbReference type="InterPro" id="IPR004117">
    <property type="entry name" value="7tm6_olfct_rcpt"/>
</dbReference>
<feature type="transmembrane region" description="Helical" evidence="10">
    <location>
        <begin position="243"/>
        <end position="269"/>
    </location>
</feature>
<evidence type="ECO:0000256" key="8">
    <source>
        <dbReference type="ARBA" id="ARBA00023170"/>
    </source>
</evidence>
<evidence type="ECO:0000313" key="12">
    <source>
        <dbReference type="Proteomes" id="UP000007755"/>
    </source>
</evidence>
<evidence type="ECO:0000256" key="7">
    <source>
        <dbReference type="ARBA" id="ARBA00023136"/>
    </source>
</evidence>
<evidence type="ECO:0000256" key="4">
    <source>
        <dbReference type="ARBA" id="ARBA00022692"/>
    </source>
</evidence>
<dbReference type="GO" id="GO:0004984">
    <property type="term" value="F:olfactory receptor activity"/>
    <property type="evidence" value="ECO:0007669"/>
    <property type="project" value="InterPro"/>
</dbReference>
<keyword evidence="8 10" id="KW-0675">Receptor</keyword>
<keyword evidence="7 10" id="KW-0472">Membrane</keyword>
<dbReference type="EMBL" id="GL888275">
    <property type="protein sequence ID" value="EGI63387.1"/>
    <property type="molecule type" value="Genomic_DNA"/>
</dbReference>
<evidence type="ECO:0000313" key="11">
    <source>
        <dbReference type="EMBL" id="EGI63387.1"/>
    </source>
</evidence>
<feature type="transmembrane region" description="Helical" evidence="10">
    <location>
        <begin position="139"/>
        <end position="160"/>
    </location>
</feature>
<name>F4WQM4_ACREC</name>
<gene>
    <name evidence="11" type="ORF">G5I_08114</name>
</gene>
<comment type="similarity">
    <text evidence="10">Belongs to the insect chemoreceptor superfamily. Heteromeric odorant receptor channel (TC 1.A.69) family.</text>
</comment>
<feature type="transmembrane region" description="Helical" evidence="10">
    <location>
        <begin position="181"/>
        <end position="203"/>
    </location>
</feature>
<dbReference type="Pfam" id="PF02949">
    <property type="entry name" value="7tm_6"/>
    <property type="match status" value="2"/>
</dbReference>
<keyword evidence="2" id="KW-1003">Cell membrane</keyword>